<gene>
    <name evidence="1" type="ORF">O1R50_18030</name>
</gene>
<dbReference type="Proteomes" id="UP001146067">
    <property type="component" value="Unassembled WGS sequence"/>
</dbReference>
<organism evidence="1 2">
    <name type="scientific">Glycomyces luteolus</name>
    <dbReference type="NCBI Taxonomy" id="2670330"/>
    <lineage>
        <taxon>Bacteria</taxon>
        <taxon>Bacillati</taxon>
        <taxon>Actinomycetota</taxon>
        <taxon>Actinomycetes</taxon>
        <taxon>Glycomycetales</taxon>
        <taxon>Glycomycetaceae</taxon>
        <taxon>Glycomyces</taxon>
    </lineage>
</organism>
<name>A0A9X3PD30_9ACTN</name>
<dbReference type="RefSeq" id="WP_270111550.1">
    <property type="nucleotide sequence ID" value="NZ_JAPZVP010000015.1"/>
</dbReference>
<keyword evidence="2" id="KW-1185">Reference proteome</keyword>
<proteinExistence type="predicted"/>
<dbReference type="EMBL" id="JAPZVP010000015">
    <property type="protein sequence ID" value="MDA1361532.1"/>
    <property type="molecule type" value="Genomic_DNA"/>
</dbReference>
<reference evidence="1" key="1">
    <citation type="submission" date="2022-12" db="EMBL/GenBank/DDBJ databases">
        <title>Gycomyces niveus sp.nov.,a novel actinomycete isolated from soil in Shouguan.</title>
        <authorList>
            <person name="Yang X."/>
        </authorList>
    </citation>
    <scope>NUCLEOTIDE SEQUENCE</scope>
    <source>
        <strain evidence="1">NEAU-A15</strain>
    </source>
</reference>
<comment type="caution">
    <text evidence="1">The sequence shown here is derived from an EMBL/GenBank/DDBJ whole genome shotgun (WGS) entry which is preliminary data.</text>
</comment>
<evidence type="ECO:0000313" key="2">
    <source>
        <dbReference type="Proteomes" id="UP001146067"/>
    </source>
</evidence>
<accession>A0A9X3PD30</accession>
<dbReference type="AlphaFoldDB" id="A0A9X3PD30"/>
<evidence type="ECO:0000313" key="1">
    <source>
        <dbReference type="EMBL" id="MDA1361532.1"/>
    </source>
</evidence>
<protein>
    <submittedName>
        <fullName evidence="1">Uncharacterized protein</fullName>
    </submittedName>
</protein>
<sequence>MSMTYQEYRESYAGQLELKGEARGEARGRAKSVLELLEMRGLEVRDAERERILACTDPEEADRWFTSAFSASRVEEIFD</sequence>